<evidence type="ECO:0000256" key="7">
    <source>
        <dbReference type="PIRSR" id="PIRSR001434-2"/>
    </source>
</evidence>
<dbReference type="Gene3D" id="3.40.640.10">
    <property type="entry name" value="Type I PLP-dependent aspartate aminotransferase-like (Major domain)"/>
    <property type="match status" value="1"/>
</dbReference>
<feature type="modified residue" description="N6-(pyridoxal phosphate)lysine" evidence="7">
    <location>
        <position position="203"/>
    </location>
</feature>
<accession>B9L9I4</accession>
<reference evidence="9 10" key="1">
    <citation type="journal article" date="2009" name="PLoS Genet.">
        <title>Adaptations to submarine hydrothermal environments exemplified by the genome of Nautilia profundicola.</title>
        <authorList>
            <person name="Campbell B.J."/>
            <person name="Smith J.L."/>
            <person name="Hanson T.E."/>
            <person name="Klotz M.G."/>
            <person name="Stein L.Y."/>
            <person name="Lee C.K."/>
            <person name="Wu D."/>
            <person name="Robinson J.M."/>
            <person name="Khouri H.M."/>
            <person name="Eisen J.A."/>
            <person name="Cary S.C."/>
        </authorList>
    </citation>
    <scope>NUCLEOTIDE SEQUENCE [LARGE SCALE GENOMIC DNA]</scope>
    <source>
        <strain evidence="10">ATCC BAA-1463 / DSM 18972 / AmH</strain>
    </source>
</reference>
<dbReference type="PIRSF" id="PIRSF001434">
    <property type="entry name" value="CGS"/>
    <property type="match status" value="1"/>
</dbReference>
<evidence type="ECO:0000256" key="3">
    <source>
        <dbReference type="ARBA" id="ARBA00022679"/>
    </source>
</evidence>
<evidence type="ECO:0000313" key="10">
    <source>
        <dbReference type="Proteomes" id="UP000000448"/>
    </source>
</evidence>
<dbReference type="EMBL" id="CP001279">
    <property type="protein sequence ID" value="ACM93702.1"/>
    <property type="molecule type" value="Genomic_DNA"/>
</dbReference>
<dbReference type="Proteomes" id="UP000000448">
    <property type="component" value="Chromosome"/>
</dbReference>
<evidence type="ECO:0000256" key="2">
    <source>
        <dbReference type="ARBA" id="ARBA00011881"/>
    </source>
</evidence>
<dbReference type="AlphaFoldDB" id="B9L9I4"/>
<dbReference type="GO" id="GO:0005737">
    <property type="term" value="C:cytoplasm"/>
    <property type="evidence" value="ECO:0007669"/>
    <property type="project" value="TreeGrafter"/>
</dbReference>
<dbReference type="InterPro" id="IPR015422">
    <property type="entry name" value="PyrdxlP-dep_Trfase_small"/>
</dbReference>
<evidence type="ECO:0000256" key="1">
    <source>
        <dbReference type="ARBA" id="ARBA00001933"/>
    </source>
</evidence>
<keyword evidence="3 9" id="KW-0808">Transferase</keyword>
<gene>
    <name evidence="9" type="ordered locus">NAMH_0889</name>
</gene>
<dbReference type="NCBIfam" id="TIGR01326">
    <property type="entry name" value="OAH_OAS_sulfhy"/>
    <property type="match status" value="1"/>
</dbReference>
<dbReference type="KEGG" id="nam:NAMH_0889"/>
<dbReference type="InterPro" id="IPR015424">
    <property type="entry name" value="PyrdxlP-dep_Trfase"/>
</dbReference>
<comment type="cofactor">
    <cofactor evidence="1 8">
        <name>pyridoxal 5'-phosphate</name>
        <dbReference type="ChEBI" id="CHEBI:597326"/>
    </cofactor>
</comment>
<dbReference type="Gene3D" id="3.90.1150.10">
    <property type="entry name" value="Aspartate Aminotransferase, domain 1"/>
    <property type="match status" value="1"/>
</dbReference>
<evidence type="ECO:0000256" key="6">
    <source>
        <dbReference type="ARBA" id="ARBA00071157"/>
    </source>
</evidence>
<dbReference type="InterPro" id="IPR006235">
    <property type="entry name" value="OAc-hSer/O-AcSer_sulfhydrylase"/>
</dbReference>
<dbReference type="InterPro" id="IPR015421">
    <property type="entry name" value="PyrdxlP-dep_Trfase_major"/>
</dbReference>
<dbReference type="OrthoDB" id="9805807at2"/>
<name>B9L9I4_NAUPA</name>
<dbReference type="GO" id="GO:0071269">
    <property type="term" value="P:L-homocysteine biosynthetic process"/>
    <property type="evidence" value="ECO:0007669"/>
    <property type="project" value="TreeGrafter"/>
</dbReference>
<keyword evidence="4 7" id="KW-0663">Pyridoxal phosphate</keyword>
<sequence length="420" mass="47070">MKDATLALHYGYDKDKQKTMQVPIYMTTAYEYEDTDHAARLFDLQEEGNIYTRIGNPTTRVFEKRISAIERGIDALATASGMAAIFYAISNLIKSGDNVIISDKLYGGSITLNTQTLKQFNIEAKYFNVHNPEELNELIDEKTKLILIESVANPALTVPEFDSIIEIAKRHNVIVICDNTIATPYGVKPIELGVDIVVHSASKYIVGNGSAIAGCIIEAPFAKEKLKTDRYPQFNEPDESYHGLVYNEKFENPFIARARLALLRDYGAVISPFNSWLLLQGLEHLHLRIKEHSNNALKIAKFLETHPKIKKVNYPFLETDVNYAYAKKYLKYAGGIVSFEVENYESAKNIVKNLKIFSLVTNIGDSKSLATHPASTTHQQLSHEELEAAGVPEGLIRLSIGLEDVDDLIDDLRNAIEKTN</sequence>
<evidence type="ECO:0000256" key="8">
    <source>
        <dbReference type="RuleBase" id="RU362118"/>
    </source>
</evidence>
<evidence type="ECO:0000256" key="4">
    <source>
        <dbReference type="ARBA" id="ARBA00022898"/>
    </source>
</evidence>
<dbReference type="Pfam" id="PF01053">
    <property type="entry name" value="Cys_Met_Meta_PP"/>
    <property type="match status" value="1"/>
</dbReference>
<organism evidence="9 10">
    <name type="scientific">Nautilia profundicola (strain ATCC BAA-1463 / DSM 18972 / AmH)</name>
    <dbReference type="NCBI Taxonomy" id="598659"/>
    <lineage>
        <taxon>Bacteria</taxon>
        <taxon>Pseudomonadati</taxon>
        <taxon>Campylobacterota</taxon>
        <taxon>Epsilonproteobacteria</taxon>
        <taxon>Nautiliales</taxon>
        <taxon>Nautiliaceae</taxon>
        <taxon>Nautilia</taxon>
    </lineage>
</organism>
<dbReference type="PANTHER" id="PTHR43797:SF2">
    <property type="entry name" value="HOMOCYSTEINE_CYSTEINE SYNTHASE"/>
    <property type="match status" value="1"/>
</dbReference>
<dbReference type="SUPFAM" id="SSF53383">
    <property type="entry name" value="PLP-dependent transferases"/>
    <property type="match status" value="1"/>
</dbReference>
<keyword evidence="10" id="KW-1185">Reference proteome</keyword>
<dbReference type="FunFam" id="3.40.640.10:FF:000035">
    <property type="entry name" value="O-succinylhomoserine sulfhydrylase"/>
    <property type="match status" value="1"/>
</dbReference>
<dbReference type="GO" id="GO:0003961">
    <property type="term" value="F:O-acetylhomoserine aminocarboxypropyltransferase activity"/>
    <property type="evidence" value="ECO:0007669"/>
    <property type="project" value="TreeGrafter"/>
</dbReference>
<dbReference type="PANTHER" id="PTHR43797">
    <property type="entry name" value="HOMOCYSTEINE/CYSTEINE SYNTHASE"/>
    <property type="match status" value="1"/>
</dbReference>
<dbReference type="GO" id="GO:0030170">
    <property type="term" value="F:pyridoxal phosphate binding"/>
    <property type="evidence" value="ECO:0007669"/>
    <property type="project" value="InterPro"/>
</dbReference>
<dbReference type="eggNOG" id="COG2873">
    <property type="taxonomic scope" value="Bacteria"/>
</dbReference>
<dbReference type="GO" id="GO:0006535">
    <property type="term" value="P:cysteine biosynthetic process from serine"/>
    <property type="evidence" value="ECO:0007669"/>
    <property type="project" value="TreeGrafter"/>
</dbReference>
<dbReference type="InterPro" id="IPR000277">
    <property type="entry name" value="Cys/Met-Metab_PyrdxlP-dep_enz"/>
</dbReference>
<dbReference type="GO" id="GO:0019346">
    <property type="term" value="P:transsulfuration"/>
    <property type="evidence" value="ECO:0007669"/>
    <property type="project" value="InterPro"/>
</dbReference>
<evidence type="ECO:0000313" key="9">
    <source>
        <dbReference type="EMBL" id="ACM93702.1"/>
    </source>
</evidence>
<comment type="subunit">
    <text evidence="2">Homotetramer.</text>
</comment>
<dbReference type="STRING" id="598659.NAMH_0889"/>
<proteinExistence type="inferred from homology"/>
<dbReference type="RefSeq" id="WP_015902754.1">
    <property type="nucleotide sequence ID" value="NC_012115.1"/>
</dbReference>
<dbReference type="FunFam" id="3.90.1150.10:FF:000033">
    <property type="entry name" value="Cystathionine gamma-synthase"/>
    <property type="match status" value="1"/>
</dbReference>
<dbReference type="CDD" id="cd00614">
    <property type="entry name" value="CGS_like"/>
    <property type="match status" value="1"/>
</dbReference>
<dbReference type="GO" id="GO:0004124">
    <property type="term" value="F:cysteine synthase activity"/>
    <property type="evidence" value="ECO:0007669"/>
    <property type="project" value="TreeGrafter"/>
</dbReference>
<protein>
    <recommendedName>
        <fullName evidence="6">O-succinylhomoserine sulfhydrylase</fullName>
    </recommendedName>
</protein>
<comment type="similarity">
    <text evidence="5">Belongs to the trans-sulfuration enzymes family. MetZ subfamily.</text>
</comment>
<dbReference type="HOGENOM" id="CLU_018986_4_0_7"/>
<evidence type="ECO:0000256" key="5">
    <source>
        <dbReference type="ARBA" id="ARBA00060995"/>
    </source>
</evidence>